<comment type="caution">
    <text evidence="1">The sequence shown here is derived from an EMBL/GenBank/DDBJ whole genome shotgun (WGS) entry which is preliminary data.</text>
</comment>
<protein>
    <recommendedName>
        <fullName evidence="3">Peptidase S1 domain-containing protein</fullName>
    </recommendedName>
</protein>
<evidence type="ECO:0000313" key="1">
    <source>
        <dbReference type="EMBL" id="ELZ88510.1"/>
    </source>
</evidence>
<organism evidence="1 2">
    <name type="scientific">Haloferax elongans ATCC BAA-1513</name>
    <dbReference type="NCBI Taxonomy" id="1230453"/>
    <lineage>
        <taxon>Archaea</taxon>
        <taxon>Methanobacteriati</taxon>
        <taxon>Methanobacteriota</taxon>
        <taxon>Stenosarchaea group</taxon>
        <taxon>Halobacteria</taxon>
        <taxon>Halobacteriales</taxon>
        <taxon>Haloferacaceae</taxon>
        <taxon>Haloferax</taxon>
    </lineage>
</organism>
<dbReference type="Gene3D" id="2.40.10.10">
    <property type="entry name" value="Trypsin-like serine proteases"/>
    <property type="match status" value="1"/>
</dbReference>
<keyword evidence="2" id="KW-1185">Reference proteome</keyword>
<dbReference type="Proteomes" id="UP000011612">
    <property type="component" value="Unassembled WGS sequence"/>
</dbReference>
<evidence type="ECO:0000313" key="2">
    <source>
        <dbReference type="Proteomes" id="UP000011612"/>
    </source>
</evidence>
<dbReference type="AlphaFoldDB" id="M0HV96"/>
<gene>
    <name evidence="1" type="ORF">C453_01560</name>
</gene>
<dbReference type="PROSITE" id="PS51318">
    <property type="entry name" value="TAT"/>
    <property type="match status" value="1"/>
</dbReference>
<proteinExistence type="predicted"/>
<dbReference type="InterPro" id="IPR006311">
    <property type="entry name" value="TAT_signal"/>
</dbReference>
<dbReference type="SUPFAM" id="SSF50494">
    <property type="entry name" value="Trypsin-like serine proteases"/>
    <property type="match status" value="1"/>
</dbReference>
<dbReference type="InterPro" id="IPR009003">
    <property type="entry name" value="Peptidase_S1_PA"/>
</dbReference>
<reference evidence="1 2" key="1">
    <citation type="journal article" date="2014" name="PLoS Genet.">
        <title>Phylogenetically driven sequencing of extremely halophilic archaea reveals strategies for static and dynamic osmo-response.</title>
        <authorList>
            <person name="Becker E.A."/>
            <person name="Seitzer P.M."/>
            <person name="Tritt A."/>
            <person name="Larsen D."/>
            <person name="Krusor M."/>
            <person name="Yao A.I."/>
            <person name="Wu D."/>
            <person name="Madern D."/>
            <person name="Eisen J.A."/>
            <person name="Darling A.E."/>
            <person name="Facciotti M.T."/>
        </authorList>
    </citation>
    <scope>NUCLEOTIDE SEQUENCE [LARGE SCALE GENOMIC DNA]</scope>
    <source>
        <strain evidence="1 2">ATCC BAA-1513</strain>
    </source>
</reference>
<dbReference type="EMBL" id="AOLK01000006">
    <property type="protein sequence ID" value="ELZ88510.1"/>
    <property type="molecule type" value="Genomic_DNA"/>
</dbReference>
<evidence type="ECO:0008006" key="3">
    <source>
        <dbReference type="Google" id="ProtNLM"/>
    </source>
</evidence>
<accession>M0HV96</accession>
<dbReference type="PATRIC" id="fig|1230453.4.peg.276"/>
<dbReference type="InterPro" id="IPR043504">
    <property type="entry name" value="Peptidase_S1_PA_chymotrypsin"/>
</dbReference>
<sequence length="401" mass="45285">MTNYNLLGRRRFVKTLANLGVTATALQFMSKESLAQLTDDPKNEVPRLKYIKHTNHKEVIEAAKQGRSIKLEREGVYHTISREDWAEIEGAKKAYKRVSESVRKKFESNNVNVRIANNQKENNRDFKIIVENRYYENGKKEATPENVLESLQESLPSSTNESISYGGESVEVENIPIKFENTKLVKTDYYTKKYDDVPAGAAGTFILGTENQCTYCTPCFVYKPTETTWGWLTAGHCVNANEDERAYQPSNANNGGVGESYKATDTFGYDVAVIENDGRNTKWDVASNSTFNDYMGWPIKGHTPIERIEELCQNSTTVYQQGRTSGRSTARVDSFDDYDVDMYRYDSQTDKGDSGGCYFEKDSNDDVYIIGVHALAVGGNPSWTSRGTHIPRIEQEDPVEV</sequence>
<name>M0HV96_HALEO</name>